<dbReference type="PANTHER" id="PTHR12670">
    <property type="entry name" value="CERAMIDASE"/>
    <property type="match status" value="1"/>
</dbReference>
<dbReference type="GO" id="GO:0046514">
    <property type="term" value="P:ceramide catabolic process"/>
    <property type="evidence" value="ECO:0007669"/>
    <property type="project" value="InterPro"/>
</dbReference>
<dbReference type="AlphaFoldDB" id="A0AAW1TGJ2"/>
<sequence>MSIRESSCWRVLLKLSLVCLGASLSHGYLLGTGKADITGPAADVELMGYASPTQVASGIHIRLYARAFLVADENDDRKRFIFVNLDACMAAQAITLGVHRKLKERFGDLYTEDNVAISGTHTHSGPAGYLQYVLYQITSLGFVKQSWQALVDGAFEAIVEAHSSVRPGRLEVAAGELLEANINRSPTSYLENPAEERARYKHDIDKNMTLLHLTESDGR</sequence>
<keyword evidence="5" id="KW-1185">Reference proteome</keyword>
<dbReference type="InterPro" id="IPR006823">
    <property type="entry name" value="Ceramidase_alk"/>
</dbReference>
<evidence type="ECO:0000313" key="4">
    <source>
        <dbReference type="EMBL" id="KAK9867973.1"/>
    </source>
</evidence>
<evidence type="ECO:0000256" key="1">
    <source>
        <dbReference type="PIRSR" id="PIRSR606823-2"/>
    </source>
</evidence>
<feature type="signal peptide" evidence="2">
    <location>
        <begin position="1"/>
        <end position="27"/>
    </location>
</feature>
<feature type="binding site" evidence="1">
    <location>
        <position position="121"/>
    </location>
    <ligand>
        <name>Zn(2+)</name>
        <dbReference type="ChEBI" id="CHEBI:29105"/>
    </ligand>
</feature>
<dbReference type="GO" id="GO:0046512">
    <property type="term" value="P:sphingosine biosynthetic process"/>
    <property type="evidence" value="ECO:0007669"/>
    <property type="project" value="TreeGrafter"/>
</dbReference>
<dbReference type="GO" id="GO:0005576">
    <property type="term" value="C:extracellular region"/>
    <property type="evidence" value="ECO:0007669"/>
    <property type="project" value="TreeGrafter"/>
</dbReference>
<feature type="chain" id="PRO_5043340440" description="Neutral/alkaline non-lysosomal ceramidase N-terminal domain-containing protein" evidence="2">
    <location>
        <begin position="28"/>
        <end position="219"/>
    </location>
</feature>
<dbReference type="GO" id="GO:0046872">
    <property type="term" value="F:metal ion binding"/>
    <property type="evidence" value="ECO:0007669"/>
    <property type="project" value="UniProtKB-KW"/>
</dbReference>
<proteinExistence type="predicted"/>
<evidence type="ECO:0000313" key="5">
    <source>
        <dbReference type="Proteomes" id="UP001485043"/>
    </source>
</evidence>
<keyword evidence="1" id="KW-0479">Metal-binding</keyword>
<feature type="non-terminal residue" evidence="4">
    <location>
        <position position="219"/>
    </location>
</feature>
<gene>
    <name evidence="4" type="ORF">WJX84_012018</name>
</gene>
<comment type="caution">
    <text evidence="4">The sequence shown here is derived from an EMBL/GenBank/DDBJ whole genome shotgun (WGS) entry which is preliminary data.</text>
</comment>
<evidence type="ECO:0000259" key="3">
    <source>
        <dbReference type="Pfam" id="PF04734"/>
    </source>
</evidence>
<dbReference type="GO" id="GO:0042759">
    <property type="term" value="P:long-chain fatty acid biosynthetic process"/>
    <property type="evidence" value="ECO:0007669"/>
    <property type="project" value="TreeGrafter"/>
</dbReference>
<dbReference type="InterPro" id="IPR031329">
    <property type="entry name" value="NEUT/ALK_ceramidase_N"/>
</dbReference>
<accession>A0AAW1TGJ2</accession>
<dbReference type="EMBL" id="JALJOV010000053">
    <property type="protein sequence ID" value="KAK9867973.1"/>
    <property type="molecule type" value="Genomic_DNA"/>
</dbReference>
<dbReference type="Pfam" id="PF04734">
    <property type="entry name" value="Ceramidase_alk"/>
    <property type="match status" value="1"/>
</dbReference>
<name>A0AAW1TGJ2_9CHLO</name>
<comment type="cofactor">
    <cofactor evidence="1">
        <name>Zn(2+)</name>
        <dbReference type="ChEBI" id="CHEBI:29105"/>
    </cofactor>
    <text evidence="1">Binds 1 zinc ion per subunit.</text>
</comment>
<dbReference type="PANTHER" id="PTHR12670:SF1">
    <property type="entry name" value="NEUTRAL CERAMIDASE"/>
    <property type="match status" value="1"/>
</dbReference>
<protein>
    <recommendedName>
        <fullName evidence="3">Neutral/alkaline non-lysosomal ceramidase N-terminal domain-containing protein</fullName>
    </recommendedName>
</protein>
<keyword evidence="1" id="KW-0862">Zinc</keyword>
<dbReference type="GO" id="GO:0017040">
    <property type="term" value="F:N-acylsphingosine amidohydrolase activity"/>
    <property type="evidence" value="ECO:0007669"/>
    <property type="project" value="InterPro"/>
</dbReference>
<reference evidence="4 5" key="1">
    <citation type="journal article" date="2024" name="Nat. Commun.">
        <title>Phylogenomics reveals the evolutionary origins of lichenization in chlorophyte algae.</title>
        <authorList>
            <person name="Puginier C."/>
            <person name="Libourel C."/>
            <person name="Otte J."/>
            <person name="Skaloud P."/>
            <person name="Haon M."/>
            <person name="Grisel S."/>
            <person name="Petersen M."/>
            <person name="Berrin J.G."/>
            <person name="Delaux P.M."/>
            <person name="Dal Grande F."/>
            <person name="Keller J."/>
        </authorList>
    </citation>
    <scope>NUCLEOTIDE SEQUENCE [LARGE SCALE GENOMIC DNA]</scope>
    <source>
        <strain evidence="4 5">SAG 2523</strain>
    </source>
</reference>
<feature type="domain" description="Neutral/alkaline non-lysosomal ceramidase N-terminal" evidence="3">
    <location>
        <begin position="28"/>
        <end position="216"/>
    </location>
</feature>
<organism evidence="4 5">
    <name type="scientific">Apatococcus fuscideae</name>
    <dbReference type="NCBI Taxonomy" id="2026836"/>
    <lineage>
        <taxon>Eukaryota</taxon>
        <taxon>Viridiplantae</taxon>
        <taxon>Chlorophyta</taxon>
        <taxon>core chlorophytes</taxon>
        <taxon>Trebouxiophyceae</taxon>
        <taxon>Chlorellales</taxon>
        <taxon>Chlorellaceae</taxon>
        <taxon>Apatococcus</taxon>
    </lineage>
</organism>
<dbReference type="GO" id="GO:0016020">
    <property type="term" value="C:membrane"/>
    <property type="evidence" value="ECO:0007669"/>
    <property type="project" value="GOC"/>
</dbReference>
<dbReference type="Proteomes" id="UP001485043">
    <property type="component" value="Unassembled WGS sequence"/>
</dbReference>
<keyword evidence="2" id="KW-0732">Signal</keyword>
<evidence type="ECO:0000256" key="2">
    <source>
        <dbReference type="SAM" id="SignalP"/>
    </source>
</evidence>